<sequence length="106" mass="11853">MREREESDFWKVCKKRSTAAVGRRASRATRRRAVRLGEGDPGSQLGLAKETLSMLMVFVFLKADGLNPFPARRPETMPGDAARLATYIREPHSKETSCSRGKTLTV</sequence>
<protein>
    <submittedName>
        <fullName evidence="1">Uncharacterized protein</fullName>
    </submittedName>
</protein>
<gene>
    <name evidence="1" type="ORF">AAU01_22920</name>
</gene>
<name>A0A4Y3NED9_PAEAU</name>
<organism evidence="1 2">
    <name type="scientific">Paenarthrobacter aurescens</name>
    <name type="common">Arthrobacter aurescens</name>
    <dbReference type="NCBI Taxonomy" id="43663"/>
    <lineage>
        <taxon>Bacteria</taxon>
        <taxon>Bacillati</taxon>
        <taxon>Actinomycetota</taxon>
        <taxon>Actinomycetes</taxon>
        <taxon>Micrococcales</taxon>
        <taxon>Micrococcaceae</taxon>
        <taxon>Paenarthrobacter</taxon>
    </lineage>
</organism>
<evidence type="ECO:0000313" key="2">
    <source>
        <dbReference type="Proteomes" id="UP000317715"/>
    </source>
</evidence>
<dbReference type="AlphaFoldDB" id="A0A4Y3NED9"/>
<dbReference type="EMBL" id="BJMD01000013">
    <property type="protein sequence ID" value="GEB19537.1"/>
    <property type="molecule type" value="Genomic_DNA"/>
</dbReference>
<comment type="caution">
    <text evidence="1">The sequence shown here is derived from an EMBL/GenBank/DDBJ whole genome shotgun (WGS) entry which is preliminary data.</text>
</comment>
<accession>A0A4Y3NED9</accession>
<keyword evidence="2" id="KW-1185">Reference proteome</keyword>
<evidence type="ECO:0000313" key="1">
    <source>
        <dbReference type="EMBL" id="GEB19537.1"/>
    </source>
</evidence>
<reference evidence="1 2" key="1">
    <citation type="submission" date="2019-06" db="EMBL/GenBank/DDBJ databases">
        <title>Whole genome shotgun sequence of Paenarthrobacter aurescens NBRC 12136.</title>
        <authorList>
            <person name="Hosoyama A."/>
            <person name="Uohara A."/>
            <person name="Ohji S."/>
            <person name="Ichikawa N."/>
        </authorList>
    </citation>
    <scope>NUCLEOTIDE SEQUENCE [LARGE SCALE GENOMIC DNA]</scope>
    <source>
        <strain evidence="1 2">NBRC 12136</strain>
    </source>
</reference>
<proteinExistence type="predicted"/>
<dbReference type="Proteomes" id="UP000317715">
    <property type="component" value="Unassembled WGS sequence"/>
</dbReference>